<sequence length="413" mass="44575">MAENLLELAASQLGASGIGTLASELDLPADKGQSALDTGVAFVLAGMLNKASSKTGMAYLFNLITGSEAADLTDITNKFSNREKLASTLPVGTEMLQKVFGTRVEEVTKVATTEVPGNGGGRLLKLVLPLVAALLGAQVKSQKMDVSDLASFLIGQREFLRNKIPDALLDALDVQGFDELGASLVTHGHAKPQEPREQALHGSGEKKKPVSFSSWFFPLLLVLVALYALNMCMDKGRQERPADQPLETPQEQAFMESPSQPGDDTTLTDRNAQAQLGPDKFTSNLSDYLKSFDRDPNQEFPLEVKFEARTAKILNPNAADIRALAKIMQENPKLTVAIEGHVQGEGNEIREQEISQERADVVREILLQKGIAANRITATGMGSAKPLAGDEPGQNTQKKAQNERISVRVVTTQ</sequence>
<feature type="region of interest" description="Disordered" evidence="2">
    <location>
        <begin position="381"/>
        <end position="413"/>
    </location>
</feature>
<dbReference type="PANTHER" id="PTHR30329:SF21">
    <property type="entry name" value="LIPOPROTEIN YIAD-RELATED"/>
    <property type="match status" value="1"/>
</dbReference>
<dbReference type="InterPro" id="IPR006665">
    <property type="entry name" value="OmpA-like"/>
</dbReference>
<evidence type="ECO:0000313" key="4">
    <source>
        <dbReference type="EMBL" id="MFA0790032.1"/>
    </source>
</evidence>
<evidence type="ECO:0000256" key="2">
    <source>
        <dbReference type="SAM" id="MobiDB-lite"/>
    </source>
</evidence>
<dbReference type="Proteomes" id="UP001569414">
    <property type="component" value="Unassembled WGS sequence"/>
</dbReference>
<dbReference type="CDD" id="cd07185">
    <property type="entry name" value="OmpA_C-like"/>
    <property type="match status" value="1"/>
</dbReference>
<name>A0ABV4NKD5_9GAMM</name>
<dbReference type="RefSeq" id="WP_371842911.1">
    <property type="nucleotide sequence ID" value="NZ_JBGMEL010000004.1"/>
</dbReference>
<reference evidence="4 5" key="1">
    <citation type="submission" date="2024-08" db="EMBL/GenBank/DDBJ databases">
        <authorList>
            <person name="Ishaq N."/>
        </authorList>
    </citation>
    <scope>NUCLEOTIDE SEQUENCE [LARGE SCALE GENOMIC DNA]</scope>
    <source>
        <strain evidence="4 5">JCM 30400</strain>
    </source>
</reference>
<evidence type="ECO:0000313" key="5">
    <source>
        <dbReference type="Proteomes" id="UP001569414"/>
    </source>
</evidence>
<dbReference type="Pfam" id="PF00691">
    <property type="entry name" value="OmpA"/>
    <property type="match status" value="1"/>
</dbReference>
<comment type="caution">
    <text evidence="4">The sequence shown here is derived from an EMBL/GenBank/DDBJ whole genome shotgun (WGS) entry which is preliminary data.</text>
</comment>
<dbReference type="InterPro" id="IPR050330">
    <property type="entry name" value="Bact_OuterMem_StrucFunc"/>
</dbReference>
<dbReference type="PANTHER" id="PTHR30329">
    <property type="entry name" value="STATOR ELEMENT OF FLAGELLAR MOTOR COMPLEX"/>
    <property type="match status" value="1"/>
</dbReference>
<evidence type="ECO:0000256" key="1">
    <source>
        <dbReference type="PROSITE-ProRule" id="PRU00473"/>
    </source>
</evidence>
<dbReference type="Gene3D" id="3.30.1330.60">
    <property type="entry name" value="OmpA-like domain"/>
    <property type="match status" value="1"/>
</dbReference>
<keyword evidence="1" id="KW-0472">Membrane</keyword>
<proteinExistence type="predicted"/>
<dbReference type="SUPFAM" id="SSF103088">
    <property type="entry name" value="OmpA-like"/>
    <property type="match status" value="1"/>
</dbReference>
<accession>A0ABV4NKD5</accession>
<evidence type="ECO:0000259" key="3">
    <source>
        <dbReference type="PROSITE" id="PS51123"/>
    </source>
</evidence>
<protein>
    <submittedName>
        <fullName evidence="4">OmpA family protein</fullName>
    </submittedName>
</protein>
<dbReference type="EMBL" id="JBGMEL010000004">
    <property type="protein sequence ID" value="MFA0790032.1"/>
    <property type="molecule type" value="Genomic_DNA"/>
</dbReference>
<dbReference type="PROSITE" id="PS51123">
    <property type="entry name" value="OMPA_2"/>
    <property type="match status" value="1"/>
</dbReference>
<dbReference type="InterPro" id="IPR009282">
    <property type="entry name" value="DUF937"/>
</dbReference>
<keyword evidence="5" id="KW-1185">Reference proteome</keyword>
<gene>
    <name evidence="4" type="ORF">ACCI51_05690</name>
</gene>
<dbReference type="InterPro" id="IPR036737">
    <property type="entry name" value="OmpA-like_sf"/>
</dbReference>
<feature type="domain" description="OmpA-like" evidence="3">
    <location>
        <begin position="293"/>
        <end position="413"/>
    </location>
</feature>
<organism evidence="4 5">
    <name type="scientific">Microbulbifer echini</name>
    <dbReference type="NCBI Taxonomy" id="1529067"/>
    <lineage>
        <taxon>Bacteria</taxon>
        <taxon>Pseudomonadati</taxon>
        <taxon>Pseudomonadota</taxon>
        <taxon>Gammaproteobacteria</taxon>
        <taxon>Cellvibrionales</taxon>
        <taxon>Microbulbiferaceae</taxon>
        <taxon>Microbulbifer</taxon>
    </lineage>
</organism>
<dbReference type="Pfam" id="PF06078">
    <property type="entry name" value="DUF937"/>
    <property type="match status" value="1"/>
</dbReference>